<dbReference type="Proteomes" id="UP000631114">
    <property type="component" value="Unassembled WGS sequence"/>
</dbReference>
<evidence type="ECO:0000313" key="1">
    <source>
        <dbReference type="EMBL" id="KAF9604324.1"/>
    </source>
</evidence>
<keyword evidence="2" id="KW-1185">Reference proteome</keyword>
<evidence type="ECO:0000313" key="2">
    <source>
        <dbReference type="Proteomes" id="UP000631114"/>
    </source>
</evidence>
<dbReference type="EMBL" id="JADFTS010000005">
    <property type="protein sequence ID" value="KAF9604324.1"/>
    <property type="molecule type" value="Genomic_DNA"/>
</dbReference>
<reference evidence="1 2" key="1">
    <citation type="submission" date="2020-10" db="EMBL/GenBank/DDBJ databases">
        <title>The Coptis chinensis genome and diversification of protoberbering-type alkaloids.</title>
        <authorList>
            <person name="Wang B."/>
            <person name="Shu S."/>
            <person name="Song C."/>
            <person name="Liu Y."/>
        </authorList>
    </citation>
    <scope>NUCLEOTIDE SEQUENCE [LARGE SCALE GENOMIC DNA]</scope>
    <source>
        <strain evidence="1">HL-2020</strain>
        <tissue evidence="1">Leaf</tissue>
    </source>
</reference>
<accession>A0A835HTE5</accession>
<dbReference type="Gene3D" id="3.40.140.10">
    <property type="entry name" value="Cytidine Deaminase, domain 2"/>
    <property type="match status" value="1"/>
</dbReference>
<proteinExistence type="predicted"/>
<comment type="caution">
    <text evidence="1">The sequence shown here is derived from an EMBL/GenBank/DDBJ whole genome shotgun (WGS) entry which is preliminary data.</text>
</comment>
<dbReference type="OrthoDB" id="1931344at2759"/>
<sequence length="205" mass="23312">MHDRQARKVYGCSSKACKETPILEGKVETTDVIVEISLQPWKAFRPMELLFSRHTYSSSGIRIVPFDIEEVRWGVPANIAPGGKRSKSADKSDDDRDNKCACLMGNFAQQVHLPYTLPEHEFLNDLEPLGWMHTQPNELPQLSPQHGRSFTHLLTTIPSRSSLDKSTLFEYETHFTVMFYGKSSTIKNIEHPTMRTQAIHLSIAI</sequence>
<dbReference type="AlphaFoldDB" id="A0A835HTE5"/>
<name>A0A835HTE5_9MAGN</name>
<organism evidence="1 2">
    <name type="scientific">Coptis chinensis</name>
    <dbReference type="NCBI Taxonomy" id="261450"/>
    <lineage>
        <taxon>Eukaryota</taxon>
        <taxon>Viridiplantae</taxon>
        <taxon>Streptophyta</taxon>
        <taxon>Embryophyta</taxon>
        <taxon>Tracheophyta</taxon>
        <taxon>Spermatophyta</taxon>
        <taxon>Magnoliopsida</taxon>
        <taxon>Ranunculales</taxon>
        <taxon>Ranunculaceae</taxon>
        <taxon>Coptidoideae</taxon>
        <taxon>Coptis</taxon>
    </lineage>
</organism>
<protein>
    <submittedName>
        <fullName evidence="1">Uncharacterized protein</fullName>
    </submittedName>
</protein>
<gene>
    <name evidence="1" type="ORF">IFM89_005905</name>
</gene>